<protein>
    <submittedName>
        <fullName evidence="1">BgTH12-00308</fullName>
    </submittedName>
</protein>
<comment type="caution">
    <text evidence="1">The sequence shown here is derived from an EMBL/GenBank/DDBJ whole genome shotgun (WGS) entry which is preliminary data.</text>
</comment>
<evidence type="ECO:0000313" key="1">
    <source>
        <dbReference type="EMBL" id="CAD6504805.1"/>
    </source>
</evidence>
<dbReference type="EMBL" id="CAJHIT010000009">
    <property type="protein sequence ID" value="CAD6504805.1"/>
    <property type="molecule type" value="Genomic_DNA"/>
</dbReference>
<name>A0A9W4D4W0_BLUGR</name>
<gene>
    <name evidence="1" type="ORF">BGTH12_LOCUS6163</name>
</gene>
<proteinExistence type="predicted"/>
<evidence type="ECO:0000313" key="2">
    <source>
        <dbReference type="Proteomes" id="UP000683417"/>
    </source>
</evidence>
<accession>A0A9W4D4W0</accession>
<organism evidence="1 2">
    <name type="scientific">Blumeria graminis f. sp. triticale</name>
    <dbReference type="NCBI Taxonomy" id="1689686"/>
    <lineage>
        <taxon>Eukaryota</taxon>
        <taxon>Fungi</taxon>
        <taxon>Dikarya</taxon>
        <taxon>Ascomycota</taxon>
        <taxon>Pezizomycotina</taxon>
        <taxon>Leotiomycetes</taxon>
        <taxon>Erysiphales</taxon>
        <taxon>Erysiphaceae</taxon>
        <taxon>Blumeria</taxon>
    </lineage>
</organism>
<dbReference type="Proteomes" id="UP000683417">
    <property type="component" value="Unassembled WGS sequence"/>
</dbReference>
<sequence length="14" mass="1469">MTTNSVLCLTSVVT</sequence>
<reference evidence="1" key="1">
    <citation type="submission" date="2020-10" db="EMBL/GenBank/DDBJ databases">
        <authorList>
            <person name="Muller C M."/>
        </authorList>
    </citation>
    <scope>NUCLEOTIDE SEQUENCE</scope>
    <source>
        <strain evidence="1">THUN-12</strain>
    </source>
</reference>